<dbReference type="PATRIC" id="fig|529884.3.peg.201"/>
<dbReference type="SUPFAM" id="SSF56322">
    <property type="entry name" value="ADC synthase"/>
    <property type="match status" value="1"/>
</dbReference>
<keyword evidence="4 7" id="KW-0413">Isomerase</keyword>
<dbReference type="InterPro" id="IPR015890">
    <property type="entry name" value="Chorismate_C"/>
</dbReference>
<evidence type="ECO:0000256" key="3">
    <source>
        <dbReference type="ARBA" id="ARBA00012824"/>
    </source>
</evidence>
<comment type="catalytic activity">
    <reaction evidence="1">
        <text>chorismate = isochorismate</text>
        <dbReference type="Rhea" id="RHEA:18985"/>
        <dbReference type="ChEBI" id="CHEBI:29748"/>
        <dbReference type="ChEBI" id="CHEBI:29780"/>
        <dbReference type="EC" id="5.4.4.2"/>
    </reaction>
</comment>
<dbReference type="eggNOG" id="COG1169">
    <property type="taxonomic scope" value="Bacteria"/>
</dbReference>
<dbReference type="Proteomes" id="UP000067708">
    <property type="component" value="Chromosome"/>
</dbReference>
<dbReference type="HOGENOM" id="CLU_006493_8_5_11"/>
<evidence type="ECO:0000256" key="4">
    <source>
        <dbReference type="ARBA" id="ARBA00023235"/>
    </source>
</evidence>
<evidence type="ECO:0000259" key="6">
    <source>
        <dbReference type="Pfam" id="PF00425"/>
    </source>
</evidence>
<dbReference type="GO" id="GO:0008909">
    <property type="term" value="F:isochorismate synthase activity"/>
    <property type="evidence" value="ECO:0007669"/>
    <property type="project" value="UniProtKB-EC"/>
</dbReference>
<accession>A0A060JL99</accession>
<dbReference type="EMBL" id="CP007490">
    <property type="protein sequence ID" value="AIC47039.1"/>
    <property type="molecule type" value="Genomic_DNA"/>
</dbReference>
<dbReference type="PANTHER" id="PTHR42839:SF2">
    <property type="entry name" value="ISOCHORISMATE SYNTHASE ENTC"/>
    <property type="match status" value="1"/>
</dbReference>
<dbReference type="RefSeq" id="WP_051636157.1">
    <property type="nucleotide sequence ID" value="NZ_CP007490.1"/>
</dbReference>
<evidence type="ECO:0000256" key="5">
    <source>
        <dbReference type="ARBA" id="ARBA00041564"/>
    </source>
</evidence>
<evidence type="ECO:0000256" key="2">
    <source>
        <dbReference type="ARBA" id="ARBA00005297"/>
    </source>
</evidence>
<sequence length="409" mass="43038">MTAGQKLTLTTRELHTDDFKLLSHLPETPLAFIRGGDGIVGWGEAVRLESNLSAGRVADLAAQWRTLVAAAEVTDEVQLPGTGLVAFGTFAFSDLSKAASTLIVPQVILGSRDGRVWLTTVSGAAAPDFWTHSAEYKANASINFETGEISAEKFKELVSSAVEKINSGTLAKVVLARDVIAKLPEKFDVRSVLQKLAHQYPTCWVYSVDGMFGASPELLVRVSHAQVSARVLAGTAGRGTDPGVDQAIAVALAASSKNTAEHAFAVDSLVKSLAPFCTHVDADPTPFSLALPNVWHLASDVHGVLREDASVLDVAAALHPTAAVAGTPTDVAQNLIAKLEGSDRGRYAGPVGWIGADGDGEWAIGLRGAQITDKTIRAFAGCGIVAESEPEAELAETDLKFRPIREALA</sequence>
<evidence type="ECO:0000256" key="1">
    <source>
        <dbReference type="ARBA" id="ARBA00000799"/>
    </source>
</evidence>
<gene>
    <name evidence="7" type="ORF">Rhola_00002120</name>
</gene>
<dbReference type="EC" id="5.4.4.2" evidence="3"/>
<proteinExistence type="inferred from homology"/>
<dbReference type="PANTHER" id="PTHR42839">
    <property type="entry name" value="ISOCHORISMATE SYNTHASE ENTC"/>
    <property type="match status" value="1"/>
</dbReference>
<dbReference type="Pfam" id="PF00425">
    <property type="entry name" value="Chorismate_bind"/>
    <property type="match status" value="1"/>
</dbReference>
<reference evidence="7 8" key="1">
    <citation type="journal article" date="2014" name="Int. J. Syst. Evol. Microbiol.">
        <title>Rhodoluna lacicola gen. nov., sp. nov., a planktonic freshwater bacterium with stream-lined genome.</title>
        <authorList>
            <person name="Hahn M."/>
            <person name="Schmidt J."/>
            <person name="Taipale S.J."/>
            <person name="Doolittle W.F."/>
            <person name="Koll U."/>
        </authorList>
    </citation>
    <scope>NUCLEOTIDE SEQUENCE [LARGE SCALE GENOMIC DNA]</scope>
    <source>
        <strain evidence="7 8">MWH-Ta8</strain>
    </source>
</reference>
<dbReference type="NCBIfam" id="TIGR00543">
    <property type="entry name" value="isochor_syn"/>
    <property type="match status" value="1"/>
</dbReference>
<dbReference type="InterPro" id="IPR004561">
    <property type="entry name" value="IsoChor_synthase"/>
</dbReference>
<keyword evidence="8" id="KW-1185">Reference proteome</keyword>
<feature type="domain" description="Chorismate-utilising enzyme C-terminal" evidence="6">
    <location>
        <begin position="151"/>
        <end position="400"/>
    </location>
</feature>
<organism evidence="7 8">
    <name type="scientific">Rhodoluna lacicola</name>
    <dbReference type="NCBI Taxonomy" id="529884"/>
    <lineage>
        <taxon>Bacteria</taxon>
        <taxon>Bacillati</taxon>
        <taxon>Actinomycetota</taxon>
        <taxon>Actinomycetes</taxon>
        <taxon>Micrococcales</taxon>
        <taxon>Microbacteriaceae</taxon>
        <taxon>Luna cluster</taxon>
        <taxon>Luna-1 subcluster</taxon>
        <taxon>Rhodoluna</taxon>
    </lineage>
</organism>
<dbReference type="OrthoDB" id="9806579at2"/>
<dbReference type="KEGG" id="rla:Rhola_00002120"/>
<comment type="similarity">
    <text evidence="2">Belongs to the isochorismate synthase family.</text>
</comment>
<evidence type="ECO:0000313" key="8">
    <source>
        <dbReference type="Proteomes" id="UP000067708"/>
    </source>
</evidence>
<dbReference type="AlphaFoldDB" id="A0A060JL99"/>
<dbReference type="STRING" id="529884.Rhola_00002120"/>
<dbReference type="InterPro" id="IPR005801">
    <property type="entry name" value="ADC_synthase"/>
</dbReference>
<evidence type="ECO:0000313" key="7">
    <source>
        <dbReference type="EMBL" id="AIC47039.1"/>
    </source>
</evidence>
<name>A0A060JL99_9MICO</name>
<protein>
    <recommendedName>
        <fullName evidence="3">isochorismate synthase</fullName>
        <ecNumber evidence="3">5.4.4.2</ecNumber>
    </recommendedName>
    <alternativeName>
        <fullName evidence="5">Isochorismate mutase</fullName>
    </alternativeName>
</protein>
<dbReference type="Gene3D" id="3.60.120.10">
    <property type="entry name" value="Anthranilate synthase"/>
    <property type="match status" value="1"/>
</dbReference>